<keyword evidence="3" id="KW-0597">Phosphoprotein</keyword>
<dbReference type="InterPro" id="IPR013656">
    <property type="entry name" value="PAS_4"/>
</dbReference>
<feature type="domain" description="PAS" evidence="11">
    <location>
        <begin position="137"/>
        <end position="181"/>
    </location>
</feature>
<dbReference type="PANTHER" id="PTHR43065:SF10">
    <property type="entry name" value="PEROXIDE STRESS-ACTIVATED HISTIDINE KINASE MAK3"/>
    <property type="match status" value="1"/>
</dbReference>
<dbReference type="SMART" id="SM00388">
    <property type="entry name" value="HisKA"/>
    <property type="match status" value="1"/>
</dbReference>
<proteinExistence type="predicted"/>
<dbReference type="EMBL" id="CP000527">
    <property type="protein sequence ID" value="ABM27257.1"/>
    <property type="molecule type" value="Genomic_DNA"/>
</dbReference>
<dbReference type="PROSITE" id="PS50113">
    <property type="entry name" value="PAC"/>
    <property type="match status" value="1"/>
</dbReference>
<dbReference type="InterPro" id="IPR003594">
    <property type="entry name" value="HATPase_dom"/>
</dbReference>
<reference evidence="14" key="1">
    <citation type="journal article" date="2009" name="Environ. Microbiol.">
        <title>Contribution of mobile genetic elements to Desulfovibrio vulgaris genome plasticity.</title>
        <authorList>
            <person name="Walker C.B."/>
            <person name="Stolyar S."/>
            <person name="Chivian D."/>
            <person name="Pinel N."/>
            <person name="Gabster J.A."/>
            <person name="Dehal P.S."/>
            <person name="He Z."/>
            <person name="Yang Z.K."/>
            <person name="Yen H.C."/>
            <person name="Zhou J."/>
            <person name="Wall J.D."/>
            <person name="Hazen T.C."/>
            <person name="Arkin A.P."/>
            <person name="Stahl D.A."/>
        </authorList>
    </citation>
    <scope>NUCLEOTIDE SEQUENCE [LARGE SCALE GENOMIC DNA]</scope>
    <source>
        <strain evidence="14">DP4</strain>
    </source>
</reference>
<feature type="compositionally biased region" description="Low complexity" evidence="9">
    <location>
        <begin position="521"/>
        <end position="546"/>
    </location>
</feature>
<dbReference type="PROSITE" id="PS50112">
    <property type="entry name" value="PAS"/>
    <property type="match status" value="1"/>
</dbReference>
<dbReference type="SUPFAM" id="SSF55874">
    <property type="entry name" value="ATPase domain of HSP90 chaperone/DNA topoisomerase II/histidine kinase"/>
    <property type="match status" value="1"/>
</dbReference>
<dbReference type="GO" id="GO:0005524">
    <property type="term" value="F:ATP binding"/>
    <property type="evidence" value="ECO:0007669"/>
    <property type="project" value="UniProtKB-KW"/>
</dbReference>
<gene>
    <name evidence="13" type="ordered locus">Dvul_0233</name>
</gene>
<dbReference type="InterPro" id="IPR036890">
    <property type="entry name" value="HATPase_C_sf"/>
</dbReference>
<dbReference type="InterPro" id="IPR000014">
    <property type="entry name" value="PAS"/>
</dbReference>
<dbReference type="InterPro" id="IPR005467">
    <property type="entry name" value="His_kinase_dom"/>
</dbReference>
<sequence>MNRSTGTSHDRRPFPLAVAGTGRPLGPMLTFLRRRDFTDAFPWVKLVAVVLPHGLDLPPMPLAEGLPRYGDAATLFASHPDLRLILDLTDDGSLTDGLRASAPPGVSVVGPDSALVLLEVMASERMCGSCNVQLQQARDLFATLIDQVDEDILLIDTEGHILDLNRNILERKGGTKDDWVGACCKEIDGPDFCAPPERGGCPFRETTATGRKAERIHTKVDEEGRVRYFRVYTYPVQDQNGRLTSIIEMRRDITNRTNMELRLQQSEKLAAIGELATYIAHEIRNPLFAIGGFANSLLRLPTLDETARGKVQVILEESRRLDNILRSILNFARPTTSKAGKADLNGVVRQTLELMAFGFDTRRITSELALAADLPRVRGDAELIKQCLINLVKNAQEAMPGGGVLTVRTGMTHSHVFVTVEDSGEGIPAEMHERIFSPFFSTKEKGAGIGLAMTRKIVEDMGGKVDLVSHVGKGTRITLFLPPVLAVPEGETPPHANGPAGEDTPGETDGQGSPSSRDAQTSETATSGTPTPPETTSAPASAATSPCPFARKD</sequence>
<dbReference type="Gene3D" id="1.10.287.130">
    <property type="match status" value="1"/>
</dbReference>
<keyword evidence="7" id="KW-0067">ATP-binding</keyword>
<evidence type="ECO:0000256" key="7">
    <source>
        <dbReference type="ARBA" id="ARBA00022840"/>
    </source>
</evidence>
<evidence type="ECO:0000256" key="4">
    <source>
        <dbReference type="ARBA" id="ARBA00022679"/>
    </source>
</evidence>
<dbReference type="Pfam" id="PF00512">
    <property type="entry name" value="HisKA"/>
    <property type="match status" value="1"/>
</dbReference>
<feature type="domain" description="Histidine kinase" evidence="10">
    <location>
        <begin position="278"/>
        <end position="485"/>
    </location>
</feature>
<feature type="region of interest" description="Disordered" evidence="9">
    <location>
        <begin position="485"/>
        <end position="553"/>
    </location>
</feature>
<dbReference type="Pfam" id="PF02518">
    <property type="entry name" value="HATPase_c"/>
    <property type="match status" value="1"/>
</dbReference>
<evidence type="ECO:0000313" key="14">
    <source>
        <dbReference type="Proteomes" id="UP000009173"/>
    </source>
</evidence>
<dbReference type="Proteomes" id="UP000009173">
    <property type="component" value="Chromosome"/>
</dbReference>
<keyword evidence="8" id="KW-0902">Two-component regulatory system</keyword>
<feature type="compositionally biased region" description="Polar residues" evidence="9">
    <location>
        <begin position="510"/>
        <end position="519"/>
    </location>
</feature>
<evidence type="ECO:0000256" key="5">
    <source>
        <dbReference type="ARBA" id="ARBA00022741"/>
    </source>
</evidence>
<dbReference type="CDD" id="cd00082">
    <property type="entry name" value="HisKA"/>
    <property type="match status" value="1"/>
</dbReference>
<dbReference type="SUPFAM" id="SSF47384">
    <property type="entry name" value="Homodimeric domain of signal transducing histidine kinase"/>
    <property type="match status" value="1"/>
</dbReference>
<dbReference type="Gene3D" id="3.30.450.20">
    <property type="entry name" value="PAS domain"/>
    <property type="match status" value="1"/>
</dbReference>
<evidence type="ECO:0000259" key="12">
    <source>
        <dbReference type="PROSITE" id="PS50113"/>
    </source>
</evidence>
<organism evidence="13 14">
    <name type="scientific">Nitratidesulfovibrio vulgaris (strain DP4)</name>
    <name type="common">Desulfovibrio vulgaris</name>
    <dbReference type="NCBI Taxonomy" id="391774"/>
    <lineage>
        <taxon>Bacteria</taxon>
        <taxon>Pseudomonadati</taxon>
        <taxon>Thermodesulfobacteriota</taxon>
        <taxon>Desulfovibrionia</taxon>
        <taxon>Desulfovibrionales</taxon>
        <taxon>Desulfovibrionaceae</taxon>
        <taxon>Nitratidesulfovibrio</taxon>
    </lineage>
</organism>
<dbReference type="InterPro" id="IPR035965">
    <property type="entry name" value="PAS-like_dom_sf"/>
</dbReference>
<dbReference type="KEGG" id="dvl:Dvul_0233"/>
<keyword evidence="5" id="KW-0547">Nucleotide-binding</keyword>
<dbReference type="SMART" id="SM00387">
    <property type="entry name" value="HATPase_c"/>
    <property type="match status" value="1"/>
</dbReference>
<evidence type="ECO:0000256" key="1">
    <source>
        <dbReference type="ARBA" id="ARBA00000085"/>
    </source>
</evidence>
<dbReference type="PANTHER" id="PTHR43065">
    <property type="entry name" value="SENSOR HISTIDINE KINASE"/>
    <property type="match status" value="1"/>
</dbReference>
<evidence type="ECO:0000256" key="3">
    <source>
        <dbReference type="ARBA" id="ARBA00022553"/>
    </source>
</evidence>
<dbReference type="SUPFAM" id="SSF55785">
    <property type="entry name" value="PYP-like sensor domain (PAS domain)"/>
    <property type="match status" value="1"/>
</dbReference>
<evidence type="ECO:0000256" key="9">
    <source>
        <dbReference type="SAM" id="MobiDB-lite"/>
    </source>
</evidence>
<dbReference type="InterPro" id="IPR004358">
    <property type="entry name" value="Sig_transdc_His_kin-like_C"/>
</dbReference>
<evidence type="ECO:0000259" key="10">
    <source>
        <dbReference type="PROSITE" id="PS50109"/>
    </source>
</evidence>
<keyword evidence="4" id="KW-0808">Transferase</keyword>
<dbReference type="NCBIfam" id="TIGR00229">
    <property type="entry name" value="sensory_box"/>
    <property type="match status" value="1"/>
</dbReference>
<dbReference type="Gene3D" id="3.30.565.10">
    <property type="entry name" value="Histidine kinase-like ATPase, C-terminal domain"/>
    <property type="match status" value="1"/>
</dbReference>
<dbReference type="EC" id="2.7.13.3" evidence="2"/>
<evidence type="ECO:0000256" key="6">
    <source>
        <dbReference type="ARBA" id="ARBA00022777"/>
    </source>
</evidence>
<dbReference type="RefSeq" id="WP_011791480.1">
    <property type="nucleotide sequence ID" value="NC_008751.1"/>
</dbReference>
<dbReference type="HOGENOM" id="CLU_000445_114_39_7"/>
<evidence type="ECO:0000256" key="2">
    <source>
        <dbReference type="ARBA" id="ARBA00012438"/>
    </source>
</evidence>
<evidence type="ECO:0000259" key="11">
    <source>
        <dbReference type="PROSITE" id="PS50112"/>
    </source>
</evidence>
<comment type="catalytic activity">
    <reaction evidence="1">
        <text>ATP + protein L-histidine = ADP + protein N-phospho-L-histidine.</text>
        <dbReference type="EC" id="2.7.13.3"/>
    </reaction>
</comment>
<dbReference type="InterPro" id="IPR000700">
    <property type="entry name" value="PAS-assoc_C"/>
</dbReference>
<dbReference type="PRINTS" id="PR00344">
    <property type="entry name" value="BCTRLSENSOR"/>
</dbReference>
<protein>
    <recommendedName>
        <fullName evidence="2">histidine kinase</fullName>
        <ecNumber evidence="2">2.7.13.3</ecNumber>
    </recommendedName>
</protein>
<evidence type="ECO:0000256" key="8">
    <source>
        <dbReference type="ARBA" id="ARBA00023012"/>
    </source>
</evidence>
<name>A0A0H3A5I7_NITV4</name>
<accession>A0A0H3A5I7</accession>
<keyword evidence="6 13" id="KW-0418">Kinase</keyword>
<dbReference type="AlphaFoldDB" id="A0A0H3A5I7"/>
<dbReference type="PROSITE" id="PS50109">
    <property type="entry name" value="HIS_KIN"/>
    <property type="match status" value="1"/>
</dbReference>
<dbReference type="GO" id="GO:0000155">
    <property type="term" value="F:phosphorelay sensor kinase activity"/>
    <property type="evidence" value="ECO:0007669"/>
    <property type="project" value="InterPro"/>
</dbReference>
<evidence type="ECO:0000313" key="13">
    <source>
        <dbReference type="EMBL" id="ABM27257.1"/>
    </source>
</evidence>
<dbReference type="Pfam" id="PF08448">
    <property type="entry name" value="PAS_4"/>
    <property type="match status" value="1"/>
</dbReference>
<dbReference type="InterPro" id="IPR003661">
    <property type="entry name" value="HisK_dim/P_dom"/>
</dbReference>
<dbReference type="InterPro" id="IPR036097">
    <property type="entry name" value="HisK_dim/P_sf"/>
</dbReference>
<feature type="domain" description="PAC" evidence="12">
    <location>
        <begin position="211"/>
        <end position="265"/>
    </location>
</feature>